<feature type="domain" description="Glycosyl transferase family 1" evidence="2">
    <location>
        <begin position="227"/>
        <end position="382"/>
    </location>
</feature>
<dbReference type="RefSeq" id="WP_259660473.1">
    <property type="nucleotide sequence ID" value="NZ_JAHXRI010000006.1"/>
</dbReference>
<evidence type="ECO:0000313" key="4">
    <source>
        <dbReference type="Proteomes" id="UP000739565"/>
    </source>
</evidence>
<dbReference type="CDD" id="cd03809">
    <property type="entry name" value="GT4_MtfB-like"/>
    <property type="match status" value="2"/>
</dbReference>
<organism evidence="3 4">
    <name type="scientific">Zwartia hollandica</name>
    <dbReference type="NCBI Taxonomy" id="324606"/>
    <lineage>
        <taxon>Bacteria</taxon>
        <taxon>Pseudomonadati</taxon>
        <taxon>Pseudomonadota</taxon>
        <taxon>Betaproteobacteria</taxon>
        <taxon>Burkholderiales</taxon>
        <taxon>Alcaligenaceae</taxon>
        <taxon>Zwartia</taxon>
    </lineage>
</organism>
<dbReference type="GO" id="GO:0009103">
    <property type="term" value="P:lipopolysaccharide biosynthetic process"/>
    <property type="evidence" value="ECO:0007669"/>
    <property type="project" value="TreeGrafter"/>
</dbReference>
<dbReference type="Proteomes" id="UP000739565">
    <property type="component" value="Unassembled WGS sequence"/>
</dbReference>
<feature type="domain" description="Glycosyl transferase family 1" evidence="2">
    <location>
        <begin position="678"/>
        <end position="817"/>
    </location>
</feature>
<keyword evidence="1" id="KW-0808">Transferase</keyword>
<protein>
    <submittedName>
        <fullName evidence="3">Glycosyltransferase family 4 protein</fullName>
    </submittedName>
</protein>
<keyword evidence="4" id="KW-1185">Reference proteome</keyword>
<dbReference type="EMBL" id="JAHXRI010000006">
    <property type="protein sequence ID" value="MBZ1350076.1"/>
    <property type="molecule type" value="Genomic_DNA"/>
</dbReference>
<gene>
    <name evidence="3" type="ORF">KZZ10_05415</name>
</gene>
<evidence type="ECO:0000313" key="3">
    <source>
        <dbReference type="EMBL" id="MBZ1350076.1"/>
    </source>
</evidence>
<dbReference type="GO" id="GO:0016757">
    <property type="term" value="F:glycosyltransferase activity"/>
    <property type="evidence" value="ECO:0007669"/>
    <property type="project" value="InterPro"/>
</dbReference>
<dbReference type="AlphaFoldDB" id="A0A953T436"/>
<dbReference type="InterPro" id="IPR001296">
    <property type="entry name" value="Glyco_trans_1"/>
</dbReference>
<evidence type="ECO:0000256" key="1">
    <source>
        <dbReference type="ARBA" id="ARBA00022679"/>
    </source>
</evidence>
<accession>A0A953T436</accession>
<dbReference type="SUPFAM" id="SSF53756">
    <property type="entry name" value="UDP-Glycosyltransferase/glycogen phosphorylase"/>
    <property type="match status" value="2"/>
</dbReference>
<dbReference type="PANTHER" id="PTHR46401:SF2">
    <property type="entry name" value="GLYCOSYLTRANSFERASE WBBK-RELATED"/>
    <property type="match status" value="1"/>
</dbReference>
<comment type="caution">
    <text evidence="3">The sequence shown here is derived from an EMBL/GenBank/DDBJ whole genome shotgun (WGS) entry which is preliminary data.</text>
</comment>
<dbReference type="Gene3D" id="3.40.50.2000">
    <property type="entry name" value="Glycogen Phosphorylase B"/>
    <property type="match status" value="3"/>
</dbReference>
<dbReference type="Pfam" id="PF00534">
    <property type="entry name" value="Glycos_transf_1"/>
    <property type="match status" value="2"/>
</dbReference>
<reference evidence="3" key="1">
    <citation type="submission" date="2021-07" db="EMBL/GenBank/DDBJ databases">
        <title>New genus and species of the family Alcaligenaceae.</title>
        <authorList>
            <person name="Hahn M.W."/>
        </authorList>
    </citation>
    <scope>NUCLEOTIDE SEQUENCE</scope>
    <source>
        <strain evidence="3">LF4-65</strain>
    </source>
</reference>
<sequence length="853" mass="94072">MRFVIDLQGVQNESRYRGIGRYSLAFVKALVKALIDRRAQHEVIVLLSDLFPDTIAPVKAALGEQLAGCTVRVWSGIGPTDERKPQNRWRQQVSELLREAFIAQLDADVVIATSVVDSPGDNTVVSIGQLTPTYTVAILYDLIPLLYTSEYLTDPVTLDWYYERLHQLRRADYWLAISESSRRDGIEQLGMPPASVTNISAAIGEETVPRDLTETEAVATRAKFSITRPFLLYTGAFDPRKNIDRLLAAYAALPPAVRNAHQLVLAGGMNRPQRTLLDQQIIAAGLAGDHVIVTGRVSDTDFSALYGLCRAHILPTYCEGFGLTALEAIACGAVVIGSNYSSVPEVIGNPEALFDPFSVTAIAQKIEQALTDEAFRARLLTHSREQLKQFSWDQTAQRALAVLEQIQTQQAFAPRRAAARALDLRRILPQRIAALPQTPERTDLELSEVAALVAAVVPSEDPRPVLFVDITELHRHDSHSGIQRVVRSVLHQLFKSVDAAGGSGYKLQLVYAIDRYGYKAAQAFTARWLGQQATPQADGAGDDWINPRQGDVFLGLDLNFNIDDAHQTYFADLRHRGVGVYFVVYDLLPVLFKETFVPELVRRYAFWLSVVAQQDGVICISQAVAAELRTWLQVNAPASLHTLNIDWFALGADIASSVPTKGLPENGQAILAQLAAAPTFLAVGTLEPRKRQAQILEAFELLWAQGSHAQLVLVGKQGWLTEELAARLRQHPQQGQQLFWFENASDEFLEQLYASATCLIAASEAEGFGLPIVEAARHGLPVIARDIPVFREVAQTHAYFYAGGSAAALAEAVQAWLVLFADGRAPDSSQIHRTSWVESTRQLLSHVFRADLR</sequence>
<evidence type="ECO:0000259" key="2">
    <source>
        <dbReference type="Pfam" id="PF00534"/>
    </source>
</evidence>
<name>A0A953T436_9BURK</name>
<dbReference type="PANTHER" id="PTHR46401">
    <property type="entry name" value="GLYCOSYLTRANSFERASE WBBK-RELATED"/>
    <property type="match status" value="1"/>
</dbReference>
<proteinExistence type="predicted"/>